<dbReference type="RefSeq" id="XP_007775088.1">
    <property type="nucleotide sequence ID" value="XM_007776898.1"/>
</dbReference>
<dbReference type="PANTHER" id="PTHR28174">
    <property type="entry name" value="54S RIBOSOMAL PROTEIN L36, MITOCHONDRIAL"/>
    <property type="match status" value="1"/>
</dbReference>
<dbReference type="Proteomes" id="UP000053558">
    <property type="component" value="Unassembled WGS sequence"/>
</dbReference>
<protein>
    <recommendedName>
        <fullName evidence="3">50S ribosomal protein L36</fullName>
    </recommendedName>
</protein>
<keyword evidence="2" id="KW-1185">Reference proteome</keyword>
<sequence length="144" mass="16206">MLARLSKTQPISKALSTPIYTSVRTKTTTPYGRSHIRAMRSRKLPNPVVPHFPQLVYRSDGSSFTHWTTSPRSVITLTRDTSNNPLWSATARMMGGRTGVEEEEEAGTGRMGRFKRRFGKELDVDSWSDIHEEAKAEDDAPAKK</sequence>
<dbReference type="EMBL" id="JH711590">
    <property type="protein sequence ID" value="EIW75045.1"/>
    <property type="molecule type" value="Genomic_DNA"/>
</dbReference>
<proteinExistence type="predicted"/>
<evidence type="ECO:0000313" key="1">
    <source>
        <dbReference type="EMBL" id="EIW75045.1"/>
    </source>
</evidence>
<dbReference type="OMA" id="KMPKPFV"/>
<dbReference type="PANTHER" id="PTHR28174:SF1">
    <property type="entry name" value="LARGE RIBOSOMAL SUBUNIT PROTEIN BL31M"/>
    <property type="match status" value="1"/>
</dbReference>
<dbReference type="GeneID" id="19206351"/>
<dbReference type="AlphaFoldDB" id="A0A5M3M8C9"/>
<comment type="caution">
    <text evidence="1">The sequence shown here is derived from an EMBL/GenBank/DDBJ whole genome shotgun (WGS) entry which is preliminary data.</text>
</comment>
<evidence type="ECO:0008006" key="3">
    <source>
        <dbReference type="Google" id="ProtNLM"/>
    </source>
</evidence>
<accession>A0A5M3M8C9</accession>
<evidence type="ECO:0000313" key="2">
    <source>
        <dbReference type="Proteomes" id="UP000053558"/>
    </source>
</evidence>
<dbReference type="OrthoDB" id="5587740at2759"/>
<organism evidence="1 2">
    <name type="scientific">Coniophora puteana (strain RWD-64-598)</name>
    <name type="common">Brown rot fungus</name>
    <dbReference type="NCBI Taxonomy" id="741705"/>
    <lineage>
        <taxon>Eukaryota</taxon>
        <taxon>Fungi</taxon>
        <taxon>Dikarya</taxon>
        <taxon>Basidiomycota</taxon>
        <taxon>Agaricomycotina</taxon>
        <taxon>Agaricomycetes</taxon>
        <taxon>Agaricomycetidae</taxon>
        <taxon>Boletales</taxon>
        <taxon>Coniophorineae</taxon>
        <taxon>Coniophoraceae</taxon>
        <taxon>Coniophora</taxon>
    </lineage>
</organism>
<reference evidence="2" key="1">
    <citation type="journal article" date="2012" name="Science">
        <title>The Paleozoic origin of enzymatic lignin decomposition reconstructed from 31 fungal genomes.</title>
        <authorList>
            <person name="Floudas D."/>
            <person name="Binder M."/>
            <person name="Riley R."/>
            <person name="Barry K."/>
            <person name="Blanchette R.A."/>
            <person name="Henrissat B."/>
            <person name="Martinez A.T."/>
            <person name="Otillar R."/>
            <person name="Spatafora J.W."/>
            <person name="Yadav J.S."/>
            <person name="Aerts A."/>
            <person name="Benoit I."/>
            <person name="Boyd A."/>
            <person name="Carlson A."/>
            <person name="Copeland A."/>
            <person name="Coutinho P.M."/>
            <person name="de Vries R.P."/>
            <person name="Ferreira P."/>
            <person name="Findley K."/>
            <person name="Foster B."/>
            <person name="Gaskell J."/>
            <person name="Glotzer D."/>
            <person name="Gorecki P."/>
            <person name="Heitman J."/>
            <person name="Hesse C."/>
            <person name="Hori C."/>
            <person name="Igarashi K."/>
            <person name="Jurgens J.A."/>
            <person name="Kallen N."/>
            <person name="Kersten P."/>
            <person name="Kohler A."/>
            <person name="Kuees U."/>
            <person name="Kumar T.K.A."/>
            <person name="Kuo A."/>
            <person name="LaButti K."/>
            <person name="Larrondo L.F."/>
            <person name="Lindquist E."/>
            <person name="Ling A."/>
            <person name="Lombard V."/>
            <person name="Lucas S."/>
            <person name="Lundell T."/>
            <person name="Martin R."/>
            <person name="McLaughlin D.J."/>
            <person name="Morgenstern I."/>
            <person name="Morin E."/>
            <person name="Murat C."/>
            <person name="Nagy L.G."/>
            <person name="Nolan M."/>
            <person name="Ohm R.A."/>
            <person name="Patyshakuliyeva A."/>
            <person name="Rokas A."/>
            <person name="Ruiz-Duenas F.J."/>
            <person name="Sabat G."/>
            <person name="Salamov A."/>
            <person name="Samejima M."/>
            <person name="Schmutz J."/>
            <person name="Slot J.C."/>
            <person name="St John F."/>
            <person name="Stenlid J."/>
            <person name="Sun H."/>
            <person name="Sun S."/>
            <person name="Syed K."/>
            <person name="Tsang A."/>
            <person name="Wiebenga A."/>
            <person name="Young D."/>
            <person name="Pisabarro A."/>
            <person name="Eastwood D.C."/>
            <person name="Martin F."/>
            <person name="Cullen D."/>
            <person name="Grigoriev I.V."/>
            <person name="Hibbett D.S."/>
        </authorList>
    </citation>
    <scope>NUCLEOTIDE SEQUENCE [LARGE SCALE GENOMIC DNA]</scope>
    <source>
        <strain evidence="2">RWD-64-598 SS2</strain>
    </source>
</reference>
<dbReference type="GO" id="GO:0005762">
    <property type="term" value="C:mitochondrial large ribosomal subunit"/>
    <property type="evidence" value="ECO:0007669"/>
    <property type="project" value="InterPro"/>
</dbReference>
<dbReference type="GO" id="GO:0003735">
    <property type="term" value="F:structural constituent of ribosome"/>
    <property type="evidence" value="ECO:0007669"/>
    <property type="project" value="InterPro"/>
</dbReference>
<dbReference type="InterPro" id="IPR034600">
    <property type="entry name" value="Ribosomal_bL31m"/>
</dbReference>
<dbReference type="GO" id="GO:0032543">
    <property type="term" value="P:mitochondrial translation"/>
    <property type="evidence" value="ECO:0007669"/>
    <property type="project" value="InterPro"/>
</dbReference>
<dbReference type="KEGG" id="cput:CONPUDRAFT_169897"/>
<name>A0A5M3M8C9_CONPW</name>
<dbReference type="Gene3D" id="6.20.130.10">
    <property type="match status" value="1"/>
</dbReference>
<gene>
    <name evidence="1" type="ORF">CONPUDRAFT_169897</name>
</gene>